<evidence type="ECO:0000313" key="2">
    <source>
        <dbReference type="Proteomes" id="UP000198894"/>
    </source>
</evidence>
<dbReference type="RefSeq" id="WP_091590475.1">
    <property type="nucleotide sequence ID" value="NZ_FNEE01000001.1"/>
</dbReference>
<dbReference type="EMBL" id="FNEE01000001">
    <property type="protein sequence ID" value="SDI25458.1"/>
    <property type="molecule type" value="Genomic_DNA"/>
</dbReference>
<sequence length="195" mass="21703">MSLLAIWRRTDEPGHDVVQLTQTDLGWHLNGAAVYLSDAGPARLDYTVQLAEDWTTKSGSVRGFIGSQSVDLTIIRTETGIRNETGWTVNGQRQPAVRSMVDLDYSFTPATNLQQIRRMNLKVGDKADFPVAWLVAGASNLVVLPQTYHRVSETEYIYEAPTVRYRATLLIPEAGFVQDYPDGWVFETGNAGRAL</sequence>
<dbReference type="SUPFAM" id="SSF159275">
    <property type="entry name" value="PA1994-like"/>
    <property type="match status" value="1"/>
</dbReference>
<evidence type="ECO:0008006" key="3">
    <source>
        <dbReference type="Google" id="ProtNLM"/>
    </source>
</evidence>
<reference evidence="2" key="1">
    <citation type="submission" date="2016-10" db="EMBL/GenBank/DDBJ databases">
        <authorList>
            <person name="Varghese N."/>
            <person name="Submissions S."/>
        </authorList>
    </citation>
    <scope>NUCLEOTIDE SEQUENCE [LARGE SCALE GENOMIC DNA]</scope>
    <source>
        <strain evidence="2">CGMCC 1.11022</strain>
    </source>
</reference>
<gene>
    <name evidence="1" type="ORF">SAMN05428953_101570</name>
</gene>
<keyword evidence="2" id="KW-1185">Reference proteome</keyword>
<accession>A0A1G8J2C4</accession>
<organism evidence="1 2">
    <name type="scientific">Mesorhizobium muleiense</name>
    <dbReference type="NCBI Taxonomy" id="1004279"/>
    <lineage>
        <taxon>Bacteria</taxon>
        <taxon>Pseudomonadati</taxon>
        <taxon>Pseudomonadota</taxon>
        <taxon>Alphaproteobacteria</taxon>
        <taxon>Hyphomicrobiales</taxon>
        <taxon>Phyllobacteriaceae</taxon>
        <taxon>Mesorhizobium</taxon>
    </lineage>
</organism>
<name>A0A1G8J2C4_9HYPH</name>
<dbReference type="InterPro" id="IPR009467">
    <property type="entry name" value="Glycolipid-bd_prot_put"/>
</dbReference>
<dbReference type="Pfam" id="PF06475">
    <property type="entry name" value="Glycolipid_bind"/>
    <property type="match status" value="1"/>
</dbReference>
<proteinExistence type="predicted"/>
<protein>
    <recommendedName>
        <fullName evidence="3">Glycolipid-binding domain-containing protein</fullName>
    </recommendedName>
</protein>
<evidence type="ECO:0000313" key="1">
    <source>
        <dbReference type="EMBL" id="SDI25458.1"/>
    </source>
</evidence>
<dbReference type="AlphaFoldDB" id="A0A1G8J2C4"/>
<dbReference type="Proteomes" id="UP000198894">
    <property type="component" value="Unassembled WGS sequence"/>
</dbReference>